<organism evidence="1 2">
    <name type="scientific">Vagococcus elongatus</name>
    <dbReference type="NCBI Taxonomy" id="180344"/>
    <lineage>
        <taxon>Bacteria</taxon>
        <taxon>Bacillati</taxon>
        <taxon>Bacillota</taxon>
        <taxon>Bacilli</taxon>
        <taxon>Lactobacillales</taxon>
        <taxon>Enterococcaceae</taxon>
        <taxon>Vagococcus</taxon>
    </lineage>
</organism>
<reference evidence="1 2" key="1">
    <citation type="submission" date="2017-05" db="EMBL/GenBank/DDBJ databases">
        <title>Vagococcus spp. assemblies.</title>
        <authorList>
            <person name="Gulvik C.A."/>
        </authorList>
    </citation>
    <scope>NUCLEOTIDE SEQUENCE [LARGE SCALE GENOMIC DNA]</scope>
    <source>
        <strain evidence="1 2">CCUG 51432</strain>
    </source>
</reference>
<evidence type="ECO:0000313" key="2">
    <source>
        <dbReference type="Proteomes" id="UP000287605"/>
    </source>
</evidence>
<accession>A0A430AW57</accession>
<keyword evidence="2" id="KW-1185">Reference proteome</keyword>
<comment type="caution">
    <text evidence="1">The sequence shown here is derived from an EMBL/GenBank/DDBJ whole genome shotgun (WGS) entry which is preliminary data.</text>
</comment>
<proteinExistence type="predicted"/>
<dbReference type="AlphaFoldDB" id="A0A430AW57"/>
<protein>
    <submittedName>
        <fullName evidence="1">Uncharacterized protein</fullName>
    </submittedName>
</protein>
<name>A0A430AW57_9ENTE</name>
<evidence type="ECO:0000313" key="1">
    <source>
        <dbReference type="EMBL" id="RSU12276.1"/>
    </source>
</evidence>
<gene>
    <name evidence="1" type="ORF">CBF29_06660</name>
</gene>
<dbReference type="Proteomes" id="UP000287605">
    <property type="component" value="Unassembled WGS sequence"/>
</dbReference>
<sequence>MAIKPDFHILARDCGNGKLDWKIIFTHLKKQLMSLEISLMVNGGFLNLNQLKLLKKLMRVTESIMWNQFQTMKCSMEVMGGR</sequence>
<dbReference type="EMBL" id="NGKA01000008">
    <property type="protein sequence ID" value="RSU12276.1"/>
    <property type="molecule type" value="Genomic_DNA"/>
</dbReference>